<feature type="domain" description="CxC2-like cysteine cluster KDZ transposase-associated" evidence="2">
    <location>
        <begin position="175"/>
        <end position="284"/>
    </location>
</feature>
<dbReference type="PANTHER" id="PTHR33096:SF1">
    <property type="entry name" value="CXC1-LIKE CYSTEINE CLUSTER ASSOCIATED WITH KDZ TRANSPOSASES DOMAIN-CONTAINING PROTEIN"/>
    <property type="match status" value="1"/>
</dbReference>
<feature type="region of interest" description="Disordered" evidence="1">
    <location>
        <begin position="1251"/>
        <end position="1289"/>
    </location>
</feature>
<dbReference type="Proteomes" id="UP000623467">
    <property type="component" value="Unassembled WGS sequence"/>
</dbReference>
<evidence type="ECO:0000259" key="2">
    <source>
        <dbReference type="Pfam" id="PF18803"/>
    </source>
</evidence>
<dbReference type="PANTHER" id="PTHR33096">
    <property type="entry name" value="CXC2 DOMAIN-CONTAINING PROTEIN"/>
    <property type="match status" value="1"/>
</dbReference>
<accession>A0A8H6YVA3</accession>
<feature type="compositionally biased region" description="Acidic residues" evidence="1">
    <location>
        <begin position="1026"/>
        <end position="1035"/>
    </location>
</feature>
<dbReference type="Pfam" id="PF18803">
    <property type="entry name" value="CxC2"/>
    <property type="match status" value="1"/>
</dbReference>
<dbReference type="EMBL" id="JACAZH010000006">
    <property type="protein sequence ID" value="KAF7367043.1"/>
    <property type="molecule type" value="Genomic_DNA"/>
</dbReference>
<sequence length="1289" mass="145804">MSLKRKQAPKKANGPTFCATSPRILLEKTRIRHVDGHVSHSRSVIDVSAVAGERVHADLPKERAPIYDWFGGGDVDMDEDLEGPRSPRDSDDPLRQWVEDHRTDYLAESLRLEGRGDHCYSTCRLCYSGQAEYRCRECLGGGELMCRTCVLAGHARLPFHQIEYWLGMTFERISLKDLGLRIQLGHWHDINRACPLPECAIADDFVIIDIHGVHQVALDYCGCGQGGHPTQQLLRAQLWPATTTNPKTAATFAVLRLYHLLSFEAKCSALEFYQSLARQTDNLGLNRRKCSQVRASMGKEPSEREESEEEGKIEKERYQGFLRITRQWRHIRMLKRAGRGHDPLGIANTKPGECALLCPACPHPGKNLPANWKNVPDHKTFLYALFLALDANFRLKRKDVSSEAKDPGLGNGWAFFCEVKAYMKHVRDNWNQKQERSHCVAHDAVDKPDREARGTASSGIAAVDCARHNMKRPNAIGDLQLGERYLNMDYMFFISIAGTDLVRFFVSYDIACQWHINIWKRMAEYKNEVITIDGEGKFMTFLIPKFHLPAHIELCNLKFSFHLTPDVGQTDGEAPERGWADANPLARSTKEMGPGARRDTLDDHFNDWNHKKIIRLGHALRKKTEEAVPAMVKTKEVLRDLEESLGPDVVETWTTMAEEWEKDETKPNPFETLRKDAHVAKVRAELAEEAAAREKAGTENLSFIKGDMHITELLAMGLQLEDQQRVLASDISSTGLHPTDGQRRAMTERTSKLRRKIFAWIAIQTSFFPTLQNIRQSEDDERARLAESQAVPGINVTDIKLWLPSAIAAASPTIVRDVPVPPAVQQHEYRLRVGQAHEALHELRRLLLVRTHLYKLKDTHSRGVRANMRSHDKIAALNNQIQRAAAQYRVARAAVVTLAPILNCTGWQRTLKELKAEDGEEYNPADGKAMNEVRIEWAKTRARCHRWREEVDLLEEEMARVLRYCEWRSNWWMQQQGQRSVDNAQLEGETAYAVRQAAVQRQLARGFTREWAHLSLLIEKGRSGELELEMDDDGESVQKAKEDSDEEAESDDEEEQAIPSLPHRPTKPAYVDELTITSPAYLSACRSSAYPPICQRLDVDPSVSPLPAQIRVGYSPRCQRSSRQRIHRRSSTYPPYASTSILTLKFALCLLPRPCLAPSRTYSGWCLTLPSKFPSPAYPSRRASPFTSIRPHVHIDPQTRPTSLLRPCPPIFRSVPHLAVDDHLASVSIGAPYLRLPPICQHLDVDPSDASVSPNSFHVSPPAPAHGSLPRQPIHSDDHRTVHLPPSVG</sequence>
<dbReference type="CDD" id="cd19757">
    <property type="entry name" value="Bbox1"/>
    <property type="match status" value="1"/>
</dbReference>
<name>A0A8H6YVA3_9AGAR</name>
<comment type="caution">
    <text evidence="3">The sequence shown here is derived from an EMBL/GenBank/DDBJ whole genome shotgun (WGS) entry which is preliminary data.</text>
</comment>
<evidence type="ECO:0000256" key="1">
    <source>
        <dbReference type="SAM" id="MobiDB-lite"/>
    </source>
</evidence>
<dbReference type="OrthoDB" id="3261436at2759"/>
<reference evidence="3" key="1">
    <citation type="submission" date="2020-05" db="EMBL/GenBank/DDBJ databases">
        <title>Mycena genomes resolve the evolution of fungal bioluminescence.</title>
        <authorList>
            <person name="Tsai I.J."/>
        </authorList>
    </citation>
    <scope>NUCLEOTIDE SEQUENCE</scope>
    <source>
        <strain evidence="3">160909Yilan</strain>
    </source>
</reference>
<protein>
    <recommendedName>
        <fullName evidence="2">CxC2-like cysteine cluster KDZ transposase-associated domain-containing protein</fullName>
    </recommendedName>
</protein>
<proteinExistence type="predicted"/>
<dbReference type="InterPro" id="IPR040521">
    <property type="entry name" value="KDZ"/>
</dbReference>
<gene>
    <name evidence="3" type="ORF">MSAN_00963500</name>
</gene>
<feature type="region of interest" description="Disordered" evidence="1">
    <location>
        <begin position="1025"/>
        <end position="1066"/>
    </location>
</feature>
<feature type="compositionally biased region" description="Acidic residues" evidence="1">
    <location>
        <begin position="1043"/>
        <end position="1056"/>
    </location>
</feature>
<dbReference type="Pfam" id="PF18758">
    <property type="entry name" value="KDZ"/>
    <property type="match status" value="1"/>
</dbReference>
<keyword evidence="4" id="KW-1185">Reference proteome</keyword>
<evidence type="ECO:0000313" key="4">
    <source>
        <dbReference type="Proteomes" id="UP000623467"/>
    </source>
</evidence>
<evidence type="ECO:0000313" key="3">
    <source>
        <dbReference type="EMBL" id="KAF7367043.1"/>
    </source>
</evidence>
<dbReference type="InterPro" id="IPR041457">
    <property type="entry name" value="CxC2_KDZ-assoc"/>
</dbReference>
<organism evidence="3 4">
    <name type="scientific">Mycena sanguinolenta</name>
    <dbReference type="NCBI Taxonomy" id="230812"/>
    <lineage>
        <taxon>Eukaryota</taxon>
        <taxon>Fungi</taxon>
        <taxon>Dikarya</taxon>
        <taxon>Basidiomycota</taxon>
        <taxon>Agaricomycotina</taxon>
        <taxon>Agaricomycetes</taxon>
        <taxon>Agaricomycetidae</taxon>
        <taxon>Agaricales</taxon>
        <taxon>Marasmiineae</taxon>
        <taxon>Mycenaceae</taxon>
        <taxon>Mycena</taxon>
    </lineage>
</organism>